<protein>
    <recommendedName>
        <fullName evidence="3">DUF4868 domain-containing protein</fullName>
    </recommendedName>
</protein>
<dbReference type="EMBL" id="JAVDQI010000001">
    <property type="protein sequence ID" value="MDR6221925.1"/>
    <property type="molecule type" value="Genomic_DNA"/>
</dbReference>
<organism evidence="1 2">
    <name type="scientific">Methanococcoides alaskense</name>
    <dbReference type="NCBI Taxonomy" id="325778"/>
    <lineage>
        <taxon>Archaea</taxon>
        <taxon>Methanobacteriati</taxon>
        <taxon>Methanobacteriota</taxon>
        <taxon>Stenosarchaea group</taxon>
        <taxon>Methanomicrobia</taxon>
        <taxon>Methanosarcinales</taxon>
        <taxon>Methanosarcinaceae</taxon>
        <taxon>Methanococcoides</taxon>
    </lineage>
</organism>
<dbReference type="RefSeq" id="WP_270096269.1">
    <property type="nucleotide sequence ID" value="NZ_JAQFFK010000003.1"/>
</dbReference>
<dbReference type="AlphaFoldDB" id="A0AA90TXK1"/>
<comment type="caution">
    <text evidence="1">The sequence shown here is derived from an EMBL/GenBank/DDBJ whole genome shotgun (WGS) entry which is preliminary data.</text>
</comment>
<name>A0AA90TXK1_9EURY</name>
<keyword evidence="2" id="KW-1185">Reference proteome</keyword>
<gene>
    <name evidence="1" type="ORF">J2750_000357</name>
</gene>
<evidence type="ECO:0000313" key="1">
    <source>
        <dbReference type="EMBL" id="MDR6221925.1"/>
    </source>
</evidence>
<sequence length="337" mass="39157">MERAKIELIYDELKNYIISSSRIPPYVTIVGEEIKSGNKKTSAFTIASENDFDEFIKILNGFSLNINGYIQGSLNIAELKGDDKDSGFFYKKVDEFDLETLIQLTNSSLIDPDIKVVDFLKPSRFKHVFLVIELNLDEASSKKLVLFKGISQNYYTAKNKFTLSPYNENHSLKVKYLDNKKDIIFDDNFEIAAYLDDMNASFIFVQNRRKFEDLFGYHEKYEDAYSMLSSKLDFIEWGKTEPTLYIKRYCYSISNYERVEECIEFMLQDLRSKEDNEIKMAFTSKKIEYNVKTDGQVHIIPENPTQLKALLYIINDGVAKTCLLGRNVMGTKFEELL</sequence>
<accession>A0AA90TXK1</accession>
<evidence type="ECO:0000313" key="2">
    <source>
        <dbReference type="Proteomes" id="UP001185015"/>
    </source>
</evidence>
<reference evidence="1 2" key="1">
    <citation type="submission" date="2023-07" db="EMBL/GenBank/DDBJ databases">
        <title>Genomic Encyclopedia of Type Strains, Phase IV (KMG-IV): sequencing the most valuable type-strain genomes for metagenomic binning, comparative biology and taxonomic classification.</title>
        <authorList>
            <person name="Goeker M."/>
        </authorList>
    </citation>
    <scope>NUCLEOTIDE SEQUENCE [LARGE SCALE GENOMIC DNA]</scope>
    <source>
        <strain evidence="1 2">DSM 17273</strain>
    </source>
</reference>
<evidence type="ECO:0008006" key="3">
    <source>
        <dbReference type="Google" id="ProtNLM"/>
    </source>
</evidence>
<dbReference type="Proteomes" id="UP001185015">
    <property type="component" value="Unassembled WGS sequence"/>
</dbReference>
<proteinExistence type="predicted"/>